<dbReference type="Proteomes" id="UP000007305">
    <property type="component" value="Chromosome 5"/>
</dbReference>
<reference evidence="1" key="2">
    <citation type="submission" date="2019-07" db="EMBL/GenBank/DDBJ databases">
        <authorList>
            <person name="Seetharam A."/>
            <person name="Woodhouse M."/>
            <person name="Cannon E."/>
        </authorList>
    </citation>
    <scope>NUCLEOTIDE SEQUENCE [LARGE SCALE GENOMIC DNA]</scope>
    <source>
        <strain evidence="1">cv. B73</strain>
    </source>
</reference>
<sequence>MNLKSSGPEVIDDRRLGVDSEQTDPRVRWRIFRAALDIFSSVSVWMDGWRRGKVEAWAARRGGDHVLGLDSRPFAQWLVQQSPPPLPSPPLCARERERERESWLSGSIPLHQCSRYLPA</sequence>
<name>A0A804PE65_MAIZE</name>
<reference evidence="1" key="3">
    <citation type="submission" date="2021-05" db="UniProtKB">
        <authorList>
            <consortium name="EnsemblPlants"/>
        </authorList>
    </citation>
    <scope>IDENTIFICATION</scope>
    <source>
        <strain evidence="1">cv. B73</strain>
    </source>
</reference>
<evidence type="ECO:0000313" key="2">
    <source>
        <dbReference type="Proteomes" id="UP000007305"/>
    </source>
</evidence>
<dbReference type="Gramene" id="Zm00001eb231350_T001">
    <property type="protein sequence ID" value="Zm00001eb231350_P001"/>
    <property type="gene ID" value="Zm00001eb231350"/>
</dbReference>
<dbReference type="AlphaFoldDB" id="A0A804PE65"/>
<organism evidence="1 2">
    <name type="scientific">Zea mays</name>
    <name type="common">Maize</name>
    <dbReference type="NCBI Taxonomy" id="4577"/>
    <lineage>
        <taxon>Eukaryota</taxon>
        <taxon>Viridiplantae</taxon>
        <taxon>Streptophyta</taxon>
        <taxon>Embryophyta</taxon>
        <taxon>Tracheophyta</taxon>
        <taxon>Spermatophyta</taxon>
        <taxon>Magnoliopsida</taxon>
        <taxon>Liliopsida</taxon>
        <taxon>Poales</taxon>
        <taxon>Poaceae</taxon>
        <taxon>PACMAD clade</taxon>
        <taxon>Panicoideae</taxon>
        <taxon>Andropogonodae</taxon>
        <taxon>Andropogoneae</taxon>
        <taxon>Tripsacinae</taxon>
        <taxon>Zea</taxon>
    </lineage>
</organism>
<keyword evidence="2" id="KW-1185">Reference proteome</keyword>
<evidence type="ECO:0000313" key="1">
    <source>
        <dbReference type="EnsemblPlants" id="Zm00001eb231350_P001"/>
    </source>
</evidence>
<accession>A0A804PE65</accession>
<dbReference type="EnsemblPlants" id="Zm00001eb231350_T001">
    <property type="protein sequence ID" value="Zm00001eb231350_P001"/>
    <property type="gene ID" value="Zm00001eb231350"/>
</dbReference>
<proteinExistence type="predicted"/>
<dbReference type="InParanoid" id="A0A804PE65"/>
<protein>
    <submittedName>
        <fullName evidence="1">Uncharacterized protein</fullName>
    </submittedName>
</protein>
<reference evidence="2" key="1">
    <citation type="journal article" date="2009" name="Science">
        <title>The B73 maize genome: complexity, diversity, and dynamics.</title>
        <authorList>
            <person name="Schnable P.S."/>
            <person name="Ware D."/>
            <person name="Fulton R.S."/>
            <person name="Stein J.C."/>
            <person name="Wei F."/>
            <person name="Pasternak S."/>
            <person name="Liang C."/>
            <person name="Zhang J."/>
            <person name="Fulton L."/>
            <person name="Graves T.A."/>
            <person name="Minx P."/>
            <person name="Reily A.D."/>
            <person name="Courtney L."/>
            <person name="Kruchowski S.S."/>
            <person name="Tomlinson C."/>
            <person name="Strong C."/>
            <person name="Delehaunty K."/>
            <person name="Fronick C."/>
            <person name="Courtney B."/>
            <person name="Rock S.M."/>
            <person name="Belter E."/>
            <person name="Du F."/>
            <person name="Kim K."/>
            <person name="Abbott R.M."/>
            <person name="Cotton M."/>
            <person name="Levy A."/>
            <person name="Marchetto P."/>
            <person name="Ochoa K."/>
            <person name="Jackson S.M."/>
            <person name="Gillam B."/>
            <person name="Chen W."/>
            <person name="Yan L."/>
            <person name="Higginbotham J."/>
            <person name="Cardenas M."/>
            <person name="Waligorski J."/>
            <person name="Applebaum E."/>
            <person name="Phelps L."/>
            <person name="Falcone J."/>
            <person name="Kanchi K."/>
            <person name="Thane T."/>
            <person name="Scimone A."/>
            <person name="Thane N."/>
            <person name="Henke J."/>
            <person name="Wang T."/>
            <person name="Ruppert J."/>
            <person name="Shah N."/>
            <person name="Rotter K."/>
            <person name="Hodges J."/>
            <person name="Ingenthron E."/>
            <person name="Cordes M."/>
            <person name="Kohlberg S."/>
            <person name="Sgro J."/>
            <person name="Delgado B."/>
            <person name="Mead K."/>
            <person name="Chinwalla A."/>
            <person name="Leonard S."/>
            <person name="Crouse K."/>
            <person name="Collura K."/>
            <person name="Kudrna D."/>
            <person name="Currie J."/>
            <person name="He R."/>
            <person name="Angelova A."/>
            <person name="Rajasekar S."/>
            <person name="Mueller T."/>
            <person name="Lomeli R."/>
            <person name="Scara G."/>
            <person name="Ko A."/>
            <person name="Delaney K."/>
            <person name="Wissotski M."/>
            <person name="Lopez G."/>
            <person name="Campos D."/>
            <person name="Braidotti M."/>
            <person name="Ashley E."/>
            <person name="Golser W."/>
            <person name="Kim H."/>
            <person name="Lee S."/>
            <person name="Lin J."/>
            <person name="Dujmic Z."/>
            <person name="Kim W."/>
            <person name="Talag J."/>
            <person name="Zuccolo A."/>
            <person name="Fan C."/>
            <person name="Sebastian A."/>
            <person name="Kramer M."/>
            <person name="Spiegel L."/>
            <person name="Nascimento L."/>
            <person name="Zutavern T."/>
            <person name="Miller B."/>
            <person name="Ambroise C."/>
            <person name="Muller S."/>
            <person name="Spooner W."/>
            <person name="Narechania A."/>
            <person name="Ren L."/>
            <person name="Wei S."/>
            <person name="Kumari S."/>
            <person name="Faga B."/>
            <person name="Levy M.J."/>
            <person name="McMahan L."/>
            <person name="Van Buren P."/>
            <person name="Vaughn M.W."/>
            <person name="Ying K."/>
            <person name="Yeh C.-T."/>
            <person name="Emrich S.J."/>
            <person name="Jia Y."/>
            <person name="Kalyanaraman A."/>
            <person name="Hsia A.-P."/>
            <person name="Barbazuk W.B."/>
            <person name="Baucom R.S."/>
            <person name="Brutnell T.P."/>
            <person name="Carpita N.C."/>
            <person name="Chaparro C."/>
            <person name="Chia J.-M."/>
            <person name="Deragon J.-M."/>
            <person name="Estill J.C."/>
            <person name="Fu Y."/>
            <person name="Jeddeloh J.A."/>
            <person name="Han Y."/>
            <person name="Lee H."/>
            <person name="Li P."/>
            <person name="Lisch D.R."/>
            <person name="Liu S."/>
            <person name="Liu Z."/>
            <person name="Nagel D.H."/>
            <person name="McCann M.C."/>
            <person name="SanMiguel P."/>
            <person name="Myers A.M."/>
            <person name="Nettleton D."/>
            <person name="Nguyen J."/>
            <person name="Penning B.W."/>
            <person name="Ponnala L."/>
            <person name="Schneider K.L."/>
            <person name="Schwartz D.C."/>
            <person name="Sharma A."/>
            <person name="Soderlund C."/>
            <person name="Springer N.M."/>
            <person name="Sun Q."/>
            <person name="Wang H."/>
            <person name="Waterman M."/>
            <person name="Westerman R."/>
            <person name="Wolfgruber T.K."/>
            <person name="Yang L."/>
            <person name="Yu Y."/>
            <person name="Zhang L."/>
            <person name="Zhou S."/>
            <person name="Zhu Q."/>
            <person name="Bennetzen J.L."/>
            <person name="Dawe R.K."/>
            <person name="Jiang J."/>
            <person name="Jiang N."/>
            <person name="Presting G.G."/>
            <person name="Wessler S.R."/>
            <person name="Aluru S."/>
            <person name="Martienssen R.A."/>
            <person name="Clifton S.W."/>
            <person name="McCombie W.R."/>
            <person name="Wing R.A."/>
            <person name="Wilson R.K."/>
        </authorList>
    </citation>
    <scope>NUCLEOTIDE SEQUENCE [LARGE SCALE GENOMIC DNA]</scope>
    <source>
        <strain evidence="2">cv. B73</strain>
    </source>
</reference>